<dbReference type="STRING" id="1266660.A0A1G4K0R3"/>
<dbReference type="FunFam" id="3.90.700.10:FF:000007">
    <property type="entry name" value="NADH-dependent fumarate reductase"/>
    <property type="match status" value="1"/>
</dbReference>
<dbReference type="OrthoDB" id="10254877at2759"/>
<evidence type="ECO:0000256" key="4">
    <source>
        <dbReference type="ARBA" id="ARBA00023002"/>
    </source>
</evidence>
<comment type="catalytic activity">
    <reaction evidence="5 6">
        <text>succinate + NAD(+) = fumarate + NADH + H(+)</text>
        <dbReference type="Rhea" id="RHEA:18281"/>
        <dbReference type="ChEBI" id="CHEBI:15378"/>
        <dbReference type="ChEBI" id="CHEBI:29806"/>
        <dbReference type="ChEBI" id="CHEBI:30031"/>
        <dbReference type="ChEBI" id="CHEBI:57540"/>
        <dbReference type="ChEBI" id="CHEBI:57945"/>
        <dbReference type="EC" id="1.3.1.6"/>
    </reaction>
</comment>
<dbReference type="AlphaFoldDB" id="A0A1G4K0R3"/>
<organism evidence="8 9">
    <name type="scientific">Lachancea dasiensis</name>
    <dbReference type="NCBI Taxonomy" id="1072105"/>
    <lineage>
        <taxon>Eukaryota</taxon>
        <taxon>Fungi</taxon>
        <taxon>Dikarya</taxon>
        <taxon>Ascomycota</taxon>
        <taxon>Saccharomycotina</taxon>
        <taxon>Saccharomycetes</taxon>
        <taxon>Saccharomycetales</taxon>
        <taxon>Saccharomycetaceae</taxon>
        <taxon>Lachancea</taxon>
    </lineage>
</organism>
<sequence>MFSRRQLLAALTVVVIFSVVRRITITDTRLKMASKYSTPVVIVGSGLAGLTTANQLALKSRVPIILLEKASSLGGNSIKASSGINGALTTTQKVLGVSDSAAAFYQDTLKSAKDAGSPALMEKLSKDSSSAISWLQREFSLKLDLLAQLGGHTAPRTHRSSGKLPPGFEIVKALSDSLKSLSEAEPELVQIRLNSKVVDVHIIDKQVKSVEYQDENGQIQRLETSDIVFCSGGFGFSKEMLKQYAPNLTYLPTTNGGQTTGDGQRLLEKLGGCLVDMAEIQVHPTGFIDRSDPHNNWKFLAAEALRGLGGILLNPSTGKRFVNELSTRDIVTQAIQSQCPKDNNKAILVMSDSVYTAYKNNMDFYLFKKLIRKITIAELSRELSLSPEVLAGELHTYSSQATDSFARSSKINGFGADINEETEVYYGEVTPVVHFTMGGARIDERARVLDKNNNPVAKGLYAVGEVSGGVHGANRLGGSSLLECVVFGLTAADGIADGYGK</sequence>
<evidence type="ECO:0000256" key="2">
    <source>
        <dbReference type="ARBA" id="ARBA00022630"/>
    </source>
</evidence>
<dbReference type="GO" id="GO:0010181">
    <property type="term" value="F:FMN binding"/>
    <property type="evidence" value="ECO:0007669"/>
    <property type="project" value="InterPro"/>
</dbReference>
<comment type="similarity">
    <text evidence="1 6">Belongs to the FAD-dependent oxidoreductase 2 family. FRD/SDH subfamily.</text>
</comment>
<keyword evidence="2 6" id="KW-0285">Flavoprotein</keyword>
<reference evidence="8 9" key="1">
    <citation type="submission" date="2016-03" db="EMBL/GenBank/DDBJ databases">
        <authorList>
            <person name="Devillers H."/>
        </authorList>
    </citation>
    <scope>NUCLEOTIDE SEQUENCE [LARGE SCALE GENOMIC DNA]</scope>
    <source>
        <strain evidence="8">CBS 10888</strain>
    </source>
</reference>
<keyword evidence="3 6" id="KW-0274">FAD</keyword>
<comment type="cofactor">
    <cofactor evidence="6">
        <name>FAD</name>
        <dbReference type="ChEBI" id="CHEBI:57692"/>
    </cofactor>
    <text evidence="6">Binds 1 FAD per monomer.</text>
</comment>
<dbReference type="Proteomes" id="UP000190274">
    <property type="component" value="Chromosome H"/>
</dbReference>
<protein>
    <recommendedName>
        <fullName evidence="6">Fumarate reductase</fullName>
        <ecNumber evidence="6">1.3.1.6</ecNumber>
    </recommendedName>
</protein>
<keyword evidence="4 6" id="KW-0560">Oxidoreductase</keyword>
<accession>A0A1G4K0R3</accession>
<dbReference type="EMBL" id="LT598461">
    <property type="protein sequence ID" value="SCU97115.1"/>
    <property type="molecule type" value="Genomic_DNA"/>
</dbReference>
<evidence type="ECO:0000313" key="9">
    <source>
        <dbReference type="Proteomes" id="UP000190274"/>
    </source>
</evidence>
<keyword evidence="9" id="KW-1185">Reference proteome</keyword>
<evidence type="ECO:0000259" key="7">
    <source>
        <dbReference type="Pfam" id="PF00890"/>
    </source>
</evidence>
<dbReference type="PANTHER" id="PTHR43400:SF7">
    <property type="entry name" value="FAD-DEPENDENT OXIDOREDUCTASE 2 FAD BINDING DOMAIN-CONTAINING PROTEIN"/>
    <property type="match status" value="1"/>
</dbReference>
<dbReference type="SUPFAM" id="SSF51905">
    <property type="entry name" value="FAD/NAD(P)-binding domain"/>
    <property type="match status" value="1"/>
</dbReference>
<dbReference type="Pfam" id="PF00890">
    <property type="entry name" value="FAD_binding_2"/>
    <property type="match status" value="1"/>
</dbReference>
<dbReference type="EC" id="1.3.1.6" evidence="6"/>
<dbReference type="GO" id="GO:0016156">
    <property type="term" value="F:fumarate reductase (NADH) activity"/>
    <property type="evidence" value="ECO:0007669"/>
    <property type="project" value="UniProtKB-EC"/>
</dbReference>
<evidence type="ECO:0000256" key="3">
    <source>
        <dbReference type="ARBA" id="ARBA00022827"/>
    </source>
</evidence>
<feature type="domain" description="FAD-dependent oxidoreductase 2 FAD-binding" evidence="7">
    <location>
        <begin position="40"/>
        <end position="481"/>
    </location>
</feature>
<dbReference type="InterPro" id="IPR050315">
    <property type="entry name" value="FAD-oxidoreductase_2"/>
</dbReference>
<gene>
    <name evidence="8" type="ORF">LADA_0H04544G</name>
</gene>
<evidence type="ECO:0000256" key="1">
    <source>
        <dbReference type="ARBA" id="ARBA00008040"/>
    </source>
</evidence>
<dbReference type="PANTHER" id="PTHR43400">
    <property type="entry name" value="FUMARATE REDUCTASE"/>
    <property type="match status" value="1"/>
</dbReference>
<evidence type="ECO:0000256" key="6">
    <source>
        <dbReference type="RuleBase" id="RU366062"/>
    </source>
</evidence>
<dbReference type="InterPro" id="IPR010960">
    <property type="entry name" value="Flavocytochrome_c"/>
</dbReference>
<name>A0A1G4K0R3_9SACH</name>
<dbReference type="NCBIfam" id="TIGR01813">
    <property type="entry name" value="flavo_cyto_c"/>
    <property type="match status" value="1"/>
</dbReference>
<evidence type="ECO:0000313" key="8">
    <source>
        <dbReference type="EMBL" id="SCU97115.1"/>
    </source>
</evidence>
<dbReference type="InterPro" id="IPR027477">
    <property type="entry name" value="Succ_DH/fumarate_Rdtase_cat_sf"/>
</dbReference>
<dbReference type="InterPro" id="IPR036188">
    <property type="entry name" value="FAD/NAD-bd_sf"/>
</dbReference>
<proteinExistence type="inferred from homology"/>
<dbReference type="InterPro" id="IPR003953">
    <property type="entry name" value="FAD-dep_OxRdtase_2_FAD-bd"/>
</dbReference>
<evidence type="ECO:0000256" key="5">
    <source>
        <dbReference type="ARBA" id="ARBA00050832"/>
    </source>
</evidence>
<dbReference type="Gene3D" id="3.50.50.60">
    <property type="entry name" value="FAD/NAD(P)-binding domain"/>
    <property type="match status" value="1"/>
</dbReference>
<dbReference type="Gene3D" id="3.90.700.10">
    <property type="entry name" value="Succinate dehydrogenase/fumarate reductase flavoprotein, catalytic domain"/>
    <property type="match status" value="1"/>
</dbReference>
<comment type="function">
    <text evidence="6">Irreversibly catalyzes the reduction of fumarate to succinate.</text>
</comment>
<dbReference type="SUPFAM" id="SSF56425">
    <property type="entry name" value="Succinate dehydrogenase/fumarate reductase flavoprotein, catalytic domain"/>
    <property type="match status" value="1"/>
</dbReference>